<keyword evidence="2" id="KW-1185">Reference proteome</keyword>
<dbReference type="EMBL" id="JAVDWV010000015">
    <property type="protein sequence ID" value="MDR7156396.1"/>
    <property type="molecule type" value="Genomic_DNA"/>
</dbReference>
<organism evidence="1 2">
    <name type="scientific">Sphingobium xenophagum</name>
    <dbReference type="NCBI Taxonomy" id="121428"/>
    <lineage>
        <taxon>Bacteria</taxon>
        <taxon>Pseudomonadati</taxon>
        <taxon>Pseudomonadota</taxon>
        <taxon>Alphaproteobacteria</taxon>
        <taxon>Sphingomonadales</taxon>
        <taxon>Sphingomonadaceae</taxon>
        <taxon>Sphingobium</taxon>
    </lineage>
</organism>
<evidence type="ECO:0000313" key="1">
    <source>
        <dbReference type="EMBL" id="MDR7156396.1"/>
    </source>
</evidence>
<proteinExistence type="predicted"/>
<protein>
    <submittedName>
        <fullName evidence="1">Uncharacterized protein</fullName>
    </submittedName>
</protein>
<reference evidence="1 2" key="1">
    <citation type="submission" date="2023-07" db="EMBL/GenBank/DDBJ databases">
        <title>Sorghum-associated microbial communities from plants grown in Nebraska, USA.</title>
        <authorList>
            <person name="Schachtman D."/>
        </authorList>
    </citation>
    <scope>NUCLEOTIDE SEQUENCE [LARGE SCALE GENOMIC DNA]</scope>
    <source>
        <strain evidence="1 2">4256</strain>
    </source>
</reference>
<gene>
    <name evidence="1" type="ORF">J2W40_003237</name>
</gene>
<sequence length="42" mass="4854">MPVEPDMPRRSRQVEADHPFADLIAKLDRIPYPMPHKAALSR</sequence>
<accession>A0ABU1X483</accession>
<evidence type="ECO:0000313" key="2">
    <source>
        <dbReference type="Proteomes" id="UP001267638"/>
    </source>
</evidence>
<name>A0ABU1X483_SPHXE</name>
<comment type="caution">
    <text evidence="1">The sequence shown here is derived from an EMBL/GenBank/DDBJ whole genome shotgun (WGS) entry which is preliminary data.</text>
</comment>
<dbReference type="RefSeq" id="WP_310226633.1">
    <property type="nucleotide sequence ID" value="NZ_JAVDWV010000015.1"/>
</dbReference>
<dbReference type="Proteomes" id="UP001267638">
    <property type="component" value="Unassembled WGS sequence"/>
</dbReference>